<comment type="caution">
    <text evidence="1">The sequence shown here is derived from an EMBL/GenBank/DDBJ whole genome shotgun (WGS) entry which is preliminary data.</text>
</comment>
<evidence type="ECO:0000313" key="1">
    <source>
        <dbReference type="EMBL" id="MEQ2209848.1"/>
    </source>
</evidence>
<keyword evidence="2" id="KW-1185">Reference proteome</keyword>
<protein>
    <submittedName>
        <fullName evidence="1">Uncharacterized protein</fullName>
    </submittedName>
</protein>
<dbReference type="EMBL" id="JAHRIN010051926">
    <property type="protein sequence ID" value="MEQ2209848.1"/>
    <property type="molecule type" value="Genomic_DNA"/>
</dbReference>
<proteinExistence type="predicted"/>
<gene>
    <name evidence="1" type="ORF">XENOCAPTIV_004797</name>
</gene>
<reference evidence="1 2" key="1">
    <citation type="submission" date="2021-06" db="EMBL/GenBank/DDBJ databases">
        <authorList>
            <person name="Palmer J.M."/>
        </authorList>
    </citation>
    <scope>NUCLEOTIDE SEQUENCE [LARGE SCALE GENOMIC DNA]</scope>
    <source>
        <strain evidence="1 2">XC_2019</strain>
        <tissue evidence="1">Muscle</tissue>
    </source>
</reference>
<evidence type="ECO:0000313" key="2">
    <source>
        <dbReference type="Proteomes" id="UP001434883"/>
    </source>
</evidence>
<name>A0ABV0RQH4_9TELE</name>
<dbReference type="Proteomes" id="UP001434883">
    <property type="component" value="Unassembled WGS sequence"/>
</dbReference>
<accession>A0ABV0RQH4</accession>
<sequence>MCIDYVEISSLSLMYSYAKRTLACFLPHVAVRQKHKRLVRSTTHQVLCTGRSYTWQMMKINEQSCYGETWDFTGPVERLLKAISNIMAYSRFGVNDVGKKLLTSMLMVGLMVSV</sequence>
<organism evidence="1 2">
    <name type="scientific">Xenoophorus captivus</name>
    <dbReference type="NCBI Taxonomy" id="1517983"/>
    <lineage>
        <taxon>Eukaryota</taxon>
        <taxon>Metazoa</taxon>
        <taxon>Chordata</taxon>
        <taxon>Craniata</taxon>
        <taxon>Vertebrata</taxon>
        <taxon>Euteleostomi</taxon>
        <taxon>Actinopterygii</taxon>
        <taxon>Neopterygii</taxon>
        <taxon>Teleostei</taxon>
        <taxon>Neoteleostei</taxon>
        <taxon>Acanthomorphata</taxon>
        <taxon>Ovalentaria</taxon>
        <taxon>Atherinomorphae</taxon>
        <taxon>Cyprinodontiformes</taxon>
        <taxon>Goodeidae</taxon>
        <taxon>Xenoophorus</taxon>
    </lineage>
</organism>